<feature type="compositionally biased region" description="Low complexity" evidence="4">
    <location>
        <begin position="90"/>
        <end position="112"/>
    </location>
</feature>
<evidence type="ECO:0000313" key="6">
    <source>
        <dbReference type="EMBL" id="GLD56809.1"/>
    </source>
</evidence>
<dbReference type="Proteomes" id="UP001279410">
    <property type="component" value="Unassembled WGS sequence"/>
</dbReference>
<accession>A0AAD3MNY2</accession>
<dbReference type="PROSITE" id="PS50071">
    <property type="entry name" value="HOMEOBOX_2"/>
    <property type="match status" value="1"/>
</dbReference>
<dbReference type="PROSITE" id="PS51257">
    <property type="entry name" value="PROKAR_LIPOPROTEIN"/>
    <property type="match status" value="1"/>
</dbReference>
<dbReference type="GO" id="GO:0003677">
    <property type="term" value="F:DNA binding"/>
    <property type="evidence" value="ECO:0007669"/>
    <property type="project" value="UniProtKB-UniRule"/>
</dbReference>
<dbReference type="InterPro" id="IPR009057">
    <property type="entry name" value="Homeodomain-like_sf"/>
</dbReference>
<evidence type="ECO:0000259" key="5">
    <source>
        <dbReference type="PROSITE" id="PS50071"/>
    </source>
</evidence>
<feature type="compositionally biased region" description="Polar residues" evidence="4">
    <location>
        <begin position="66"/>
        <end position="75"/>
    </location>
</feature>
<evidence type="ECO:0000256" key="1">
    <source>
        <dbReference type="ARBA" id="ARBA00004123"/>
    </source>
</evidence>
<feature type="region of interest" description="Disordered" evidence="4">
    <location>
        <begin position="66"/>
        <end position="124"/>
    </location>
</feature>
<dbReference type="InterPro" id="IPR050848">
    <property type="entry name" value="Homeobox_TF"/>
</dbReference>
<feature type="domain" description="Homeobox" evidence="5">
    <location>
        <begin position="117"/>
        <end position="177"/>
    </location>
</feature>
<reference evidence="6" key="1">
    <citation type="submission" date="2022-08" db="EMBL/GenBank/DDBJ databases">
        <title>Genome sequencing of akame (Lates japonicus).</title>
        <authorList>
            <person name="Hashiguchi Y."/>
            <person name="Takahashi H."/>
        </authorList>
    </citation>
    <scope>NUCLEOTIDE SEQUENCE</scope>
    <source>
        <strain evidence="6">Kochi</strain>
    </source>
</reference>
<gene>
    <name evidence="6" type="ORF">AKAME5_000911000</name>
</gene>
<dbReference type="SUPFAM" id="SSF46689">
    <property type="entry name" value="Homeodomain-like"/>
    <property type="match status" value="1"/>
</dbReference>
<dbReference type="PANTHER" id="PTHR24333:SF5">
    <property type="entry name" value="VENT HOMEOBOX"/>
    <property type="match status" value="1"/>
</dbReference>
<dbReference type="CDD" id="cd00086">
    <property type="entry name" value="homeodomain"/>
    <property type="match status" value="1"/>
</dbReference>
<keyword evidence="2 3" id="KW-0371">Homeobox</keyword>
<proteinExistence type="predicted"/>
<dbReference type="SMART" id="SM00389">
    <property type="entry name" value="HOX"/>
    <property type="match status" value="1"/>
</dbReference>
<sequence>MRGHFSIEWMAQSSQTSAPETGSTGSGLAACGTHSESLPGFYCRQRSESLPEQVDSRSQYGLSTLQHQTSHSNQVSEAGFSSGTEEETSGYESEGGRSLSPSAPSDSASSASPPSPPSGRRPRTAFTAEQISSLERAFKRNAYLGTQDKAELCKKLNLSDKQIRNWFQNRRMKLKRTVQDALAHACQANVASQFLHYPELQAYRPGPYPRYHPAAAAAAGGGGGQEAPAAAASYLHPHSLQYSSPLPSVSSLPLDSFYQYGGLPGVVLPSTYPTYPQYY</sequence>
<dbReference type="PANTHER" id="PTHR24333">
    <property type="entry name" value="HOMEO BOX HB9 LIKE A-RELATED"/>
    <property type="match status" value="1"/>
</dbReference>
<keyword evidence="7" id="KW-1185">Reference proteome</keyword>
<organism evidence="6 7">
    <name type="scientific">Lates japonicus</name>
    <name type="common">Japanese lates</name>
    <dbReference type="NCBI Taxonomy" id="270547"/>
    <lineage>
        <taxon>Eukaryota</taxon>
        <taxon>Metazoa</taxon>
        <taxon>Chordata</taxon>
        <taxon>Craniata</taxon>
        <taxon>Vertebrata</taxon>
        <taxon>Euteleostomi</taxon>
        <taxon>Actinopterygii</taxon>
        <taxon>Neopterygii</taxon>
        <taxon>Teleostei</taxon>
        <taxon>Neoteleostei</taxon>
        <taxon>Acanthomorphata</taxon>
        <taxon>Carangaria</taxon>
        <taxon>Carangaria incertae sedis</taxon>
        <taxon>Centropomidae</taxon>
        <taxon>Lates</taxon>
    </lineage>
</organism>
<feature type="region of interest" description="Disordered" evidence="4">
    <location>
        <begin position="1"/>
        <end position="31"/>
    </location>
</feature>
<feature type="DNA-binding region" description="Homeobox" evidence="2">
    <location>
        <begin position="119"/>
        <end position="178"/>
    </location>
</feature>
<dbReference type="GO" id="GO:0005634">
    <property type="term" value="C:nucleus"/>
    <property type="evidence" value="ECO:0007669"/>
    <property type="project" value="UniProtKB-SubCell"/>
</dbReference>
<protein>
    <submittedName>
        <fullName evidence="6">Homeobox protein MSX-3-like protein</fullName>
    </submittedName>
</protein>
<evidence type="ECO:0000256" key="4">
    <source>
        <dbReference type="SAM" id="MobiDB-lite"/>
    </source>
</evidence>
<dbReference type="Pfam" id="PF00046">
    <property type="entry name" value="Homeodomain"/>
    <property type="match status" value="1"/>
</dbReference>
<evidence type="ECO:0000256" key="3">
    <source>
        <dbReference type="RuleBase" id="RU000682"/>
    </source>
</evidence>
<evidence type="ECO:0000256" key="2">
    <source>
        <dbReference type="PROSITE-ProRule" id="PRU00108"/>
    </source>
</evidence>
<name>A0AAD3MNY2_LATJO</name>
<dbReference type="AlphaFoldDB" id="A0AAD3MNY2"/>
<comment type="subcellular location">
    <subcellularLocation>
        <location evidence="1 2 3">Nucleus</location>
    </subcellularLocation>
</comment>
<dbReference type="Gene3D" id="1.10.10.60">
    <property type="entry name" value="Homeodomain-like"/>
    <property type="match status" value="1"/>
</dbReference>
<evidence type="ECO:0000313" key="7">
    <source>
        <dbReference type="Proteomes" id="UP001279410"/>
    </source>
</evidence>
<feature type="compositionally biased region" description="Polar residues" evidence="4">
    <location>
        <begin position="11"/>
        <end position="23"/>
    </location>
</feature>
<dbReference type="EMBL" id="BRZM01000027">
    <property type="protein sequence ID" value="GLD56809.1"/>
    <property type="molecule type" value="Genomic_DNA"/>
</dbReference>
<dbReference type="InterPro" id="IPR001356">
    <property type="entry name" value="HD"/>
</dbReference>
<keyword evidence="2 3" id="KW-0238">DNA-binding</keyword>
<comment type="caution">
    <text evidence="6">The sequence shown here is derived from an EMBL/GenBank/DDBJ whole genome shotgun (WGS) entry which is preliminary data.</text>
</comment>
<keyword evidence="2 3" id="KW-0539">Nucleus</keyword>